<gene>
    <name evidence="2" type="primary">LOC100179772</name>
</gene>
<evidence type="ECO:0000256" key="1">
    <source>
        <dbReference type="SAM" id="SignalP"/>
    </source>
</evidence>
<sequence>MTKTLVYAVLFLIGNVAAFDEVVQLDLEVFKSMAKMPMPPVGNTFFTEFEFKTSSNSIVESLSYNATYVTHFPQEQQVTLMIPMDRVIMSGRYFSSLRIFAPHDTVLMQNNSGTYLLHMYNVNLRVKIGFEFNFPAMILTVPEDECVPTMQGMGIMLNEDSDEKSSLSTNTIRELLEFSTMGEFKKMFCDAMRLIAQSGQTSAIAKAIMKRIDTTLFN</sequence>
<proteinExistence type="evidence at transcript level"/>
<name>A0A6F9DHA6_9ASCI</name>
<organism evidence="2">
    <name type="scientific">Phallusia mammillata</name>
    <dbReference type="NCBI Taxonomy" id="59560"/>
    <lineage>
        <taxon>Eukaryota</taxon>
        <taxon>Metazoa</taxon>
        <taxon>Chordata</taxon>
        <taxon>Tunicata</taxon>
        <taxon>Ascidiacea</taxon>
        <taxon>Phlebobranchia</taxon>
        <taxon>Ascidiidae</taxon>
        <taxon>Phallusia</taxon>
    </lineage>
</organism>
<evidence type="ECO:0000313" key="2">
    <source>
        <dbReference type="EMBL" id="CAB3262460.1"/>
    </source>
</evidence>
<dbReference type="EMBL" id="LR786667">
    <property type="protein sequence ID" value="CAB3262460.1"/>
    <property type="molecule type" value="mRNA"/>
</dbReference>
<reference evidence="2" key="1">
    <citation type="submission" date="2020-04" db="EMBL/GenBank/DDBJ databases">
        <authorList>
            <person name="Neveu A P."/>
        </authorList>
    </citation>
    <scope>NUCLEOTIDE SEQUENCE</scope>
    <source>
        <tissue evidence="2">Whole embryo</tissue>
    </source>
</reference>
<feature type="chain" id="PRO_5026034253" evidence="1">
    <location>
        <begin position="19"/>
        <end position="218"/>
    </location>
</feature>
<accession>A0A6F9DHA6</accession>
<keyword evidence="1" id="KW-0732">Signal</keyword>
<protein>
    <submittedName>
        <fullName evidence="2">Uncharacterized protein LOC100179772</fullName>
    </submittedName>
</protein>
<feature type="signal peptide" evidence="1">
    <location>
        <begin position="1"/>
        <end position="18"/>
    </location>
</feature>
<dbReference type="AlphaFoldDB" id="A0A6F9DHA6"/>